<name>A0A1I6DPL6_9RHOB</name>
<accession>A0A1I6DPL6</accession>
<feature type="compositionally biased region" description="Basic and acidic residues" evidence="1">
    <location>
        <begin position="32"/>
        <end position="55"/>
    </location>
</feature>
<dbReference type="EMBL" id="FOYI01000004">
    <property type="protein sequence ID" value="SFR07379.1"/>
    <property type="molecule type" value="Genomic_DNA"/>
</dbReference>
<dbReference type="AlphaFoldDB" id="A0A1I6DPL6"/>
<sequence>MSRPTISERQVPPLDERAQSLEISTYVQGRIAQDRRESAAPERGEDPARDAPKSR</sequence>
<dbReference type="Proteomes" id="UP000199302">
    <property type="component" value="Unassembled WGS sequence"/>
</dbReference>
<gene>
    <name evidence="2" type="ORF">SAMN04515673_104219</name>
</gene>
<keyword evidence="3" id="KW-1185">Reference proteome</keyword>
<proteinExistence type="predicted"/>
<dbReference type="STRING" id="871652.SAMN04515673_104219"/>
<feature type="region of interest" description="Disordered" evidence="1">
    <location>
        <begin position="1"/>
        <end position="55"/>
    </location>
</feature>
<evidence type="ECO:0000313" key="3">
    <source>
        <dbReference type="Proteomes" id="UP000199302"/>
    </source>
</evidence>
<organism evidence="2 3">
    <name type="scientific">Poseidonocella sedimentorum</name>
    <dbReference type="NCBI Taxonomy" id="871652"/>
    <lineage>
        <taxon>Bacteria</taxon>
        <taxon>Pseudomonadati</taxon>
        <taxon>Pseudomonadota</taxon>
        <taxon>Alphaproteobacteria</taxon>
        <taxon>Rhodobacterales</taxon>
        <taxon>Roseobacteraceae</taxon>
        <taxon>Poseidonocella</taxon>
    </lineage>
</organism>
<evidence type="ECO:0000256" key="1">
    <source>
        <dbReference type="SAM" id="MobiDB-lite"/>
    </source>
</evidence>
<reference evidence="2 3" key="1">
    <citation type="submission" date="2016-10" db="EMBL/GenBank/DDBJ databases">
        <authorList>
            <person name="de Groot N.N."/>
        </authorList>
    </citation>
    <scope>NUCLEOTIDE SEQUENCE [LARGE SCALE GENOMIC DNA]</scope>
    <source>
        <strain evidence="3">KMM 9023,NRIC 0796,JCM 17311,KCTC 23692</strain>
    </source>
</reference>
<evidence type="ECO:0000313" key="2">
    <source>
        <dbReference type="EMBL" id="SFR07379.1"/>
    </source>
</evidence>
<dbReference type="RefSeq" id="WP_177220496.1">
    <property type="nucleotide sequence ID" value="NZ_FOYI01000004.1"/>
</dbReference>
<protein>
    <submittedName>
        <fullName evidence="2">Uncharacterized protein</fullName>
    </submittedName>
</protein>